<dbReference type="PANTHER" id="PTHR37305">
    <property type="entry name" value="INTEGRAL MEMBRANE PROTEIN-RELATED"/>
    <property type="match status" value="1"/>
</dbReference>
<dbReference type="PANTHER" id="PTHR37305:SF1">
    <property type="entry name" value="MEMBRANE PROTEIN"/>
    <property type="match status" value="1"/>
</dbReference>
<organism evidence="2 3">
    <name type="scientific">Alkaliphilus metalliredigens (strain QYMF)</name>
    <dbReference type="NCBI Taxonomy" id="293826"/>
    <lineage>
        <taxon>Bacteria</taxon>
        <taxon>Bacillati</taxon>
        <taxon>Bacillota</taxon>
        <taxon>Clostridia</taxon>
        <taxon>Peptostreptococcales</taxon>
        <taxon>Natronincolaceae</taxon>
        <taxon>Alkaliphilus</taxon>
    </lineage>
</organism>
<dbReference type="GO" id="GO:0140359">
    <property type="term" value="F:ABC-type transporter activity"/>
    <property type="evidence" value="ECO:0007669"/>
    <property type="project" value="InterPro"/>
</dbReference>
<accession>A6TPP8</accession>
<dbReference type="OrthoDB" id="1700423at2"/>
<dbReference type="eggNOG" id="COG1277">
    <property type="taxonomic scope" value="Bacteria"/>
</dbReference>
<feature type="transmembrane region" description="Helical" evidence="1">
    <location>
        <begin position="295"/>
        <end position="316"/>
    </location>
</feature>
<dbReference type="KEGG" id="amt:Amet_2003"/>
<keyword evidence="1" id="KW-1133">Transmembrane helix</keyword>
<feature type="transmembrane region" description="Helical" evidence="1">
    <location>
        <begin position="237"/>
        <end position="256"/>
    </location>
</feature>
<evidence type="ECO:0008006" key="4">
    <source>
        <dbReference type="Google" id="ProtNLM"/>
    </source>
</evidence>
<keyword evidence="3" id="KW-1185">Reference proteome</keyword>
<dbReference type="Pfam" id="PF12679">
    <property type="entry name" value="ABC2_membrane_2"/>
    <property type="match status" value="1"/>
</dbReference>
<feature type="transmembrane region" description="Helical" evidence="1">
    <location>
        <begin position="194"/>
        <end position="216"/>
    </location>
</feature>
<gene>
    <name evidence="2" type="ordered locus">Amet_2003</name>
</gene>
<feature type="transmembrane region" description="Helical" evidence="1">
    <location>
        <begin position="385"/>
        <end position="406"/>
    </location>
</feature>
<keyword evidence="1" id="KW-0472">Membrane</keyword>
<name>A6TPP8_ALKMQ</name>
<dbReference type="Proteomes" id="UP000001572">
    <property type="component" value="Chromosome"/>
</dbReference>
<feature type="transmembrane region" description="Helical" evidence="1">
    <location>
        <begin position="12"/>
        <end position="35"/>
    </location>
</feature>
<reference evidence="3" key="1">
    <citation type="journal article" date="2016" name="Genome Announc.">
        <title>Complete genome sequence of Alkaliphilus metalliredigens strain QYMF, an alkaliphilic and metal-reducing bacterium isolated from borax-contaminated leachate ponds.</title>
        <authorList>
            <person name="Hwang C."/>
            <person name="Copeland A."/>
            <person name="Lucas S."/>
            <person name="Lapidus A."/>
            <person name="Barry K."/>
            <person name="Detter J.C."/>
            <person name="Glavina Del Rio T."/>
            <person name="Hammon N."/>
            <person name="Israni S."/>
            <person name="Dalin E."/>
            <person name="Tice H."/>
            <person name="Pitluck S."/>
            <person name="Chertkov O."/>
            <person name="Brettin T."/>
            <person name="Bruce D."/>
            <person name="Han C."/>
            <person name="Schmutz J."/>
            <person name="Larimer F."/>
            <person name="Land M.L."/>
            <person name="Hauser L."/>
            <person name="Kyrpides N."/>
            <person name="Mikhailova N."/>
            <person name="Ye Q."/>
            <person name="Zhou J."/>
            <person name="Richardson P."/>
            <person name="Fields M.W."/>
        </authorList>
    </citation>
    <scope>NUCLEOTIDE SEQUENCE [LARGE SCALE GENOMIC DNA]</scope>
    <source>
        <strain evidence="3">QYMF</strain>
    </source>
</reference>
<feature type="transmembrane region" description="Helical" evidence="1">
    <location>
        <begin position="323"/>
        <end position="342"/>
    </location>
</feature>
<dbReference type="HOGENOM" id="CLU_658316_0_0_9"/>
<dbReference type="STRING" id="293826.Amet_2003"/>
<dbReference type="EMBL" id="CP000724">
    <property type="protein sequence ID" value="ABR48166.1"/>
    <property type="molecule type" value="Genomic_DNA"/>
</dbReference>
<dbReference type="RefSeq" id="WP_012063146.1">
    <property type="nucleotide sequence ID" value="NC_009633.1"/>
</dbReference>
<dbReference type="GO" id="GO:0005886">
    <property type="term" value="C:plasma membrane"/>
    <property type="evidence" value="ECO:0007669"/>
    <property type="project" value="UniProtKB-SubCell"/>
</dbReference>
<evidence type="ECO:0000313" key="2">
    <source>
        <dbReference type="EMBL" id="ABR48166.1"/>
    </source>
</evidence>
<sequence length="416" mass="47204">MVTMIQLELKKMLIPPIALVLILMILAVNGIVLLLNSEGNIVNLQDIEMQRVEQSQYAGEINENWSNVIQEKLKRNRENPDNLMTETEKAQVRQEYLQRGYTQEYIDKMDNNNFLKPELLNSLSYNILQDAQYFAGFYNHAQQFSDNQGAYYRSVFDGKKGEDLASKAEAMYGYLAQDYIAHYNYNLGWHKLNFMQSMMPFTVGLFLIVTIATIFSREYSQKTDSLLLSTKYGKSRLIYAKLLAAFILAVGFWLTVQVVNLLVTARLFGLQGGETFVQDWVVNSSPFAFTQLTNYIVVSVVSFIGLICFTSVIVLVSAKTKSSFVSILISSVVLLFPVMISIPNVDGVVGSLMGESMLFMPVRILIATNHFTFFRAYYIGGNVVLMQWAVTIVAVFAAVFMVTIAFRTFKRHQVEN</sequence>
<proteinExistence type="predicted"/>
<dbReference type="AlphaFoldDB" id="A6TPP8"/>
<keyword evidence="1" id="KW-0812">Transmembrane</keyword>
<evidence type="ECO:0000256" key="1">
    <source>
        <dbReference type="SAM" id="Phobius"/>
    </source>
</evidence>
<protein>
    <recommendedName>
        <fullName evidence="4">ABC-2 type transporter</fullName>
    </recommendedName>
</protein>
<evidence type="ECO:0000313" key="3">
    <source>
        <dbReference type="Proteomes" id="UP000001572"/>
    </source>
</evidence>